<name>A0AAE5MGM4_RHOHA</name>
<evidence type="ECO:0000259" key="1">
    <source>
        <dbReference type="Pfam" id="PF00501"/>
    </source>
</evidence>
<dbReference type="Pfam" id="PF00668">
    <property type="entry name" value="Condensation"/>
    <property type="match status" value="1"/>
</dbReference>
<organism evidence="3 4">
    <name type="scientific">Rhodococcus hoagii</name>
    <name type="common">Corynebacterium equii</name>
    <dbReference type="NCBI Taxonomy" id="43767"/>
    <lineage>
        <taxon>Bacteria</taxon>
        <taxon>Bacillati</taxon>
        <taxon>Actinomycetota</taxon>
        <taxon>Actinomycetes</taxon>
        <taxon>Mycobacteriales</taxon>
        <taxon>Nocardiaceae</taxon>
        <taxon>Prescottella</taxon>
    </lineage>
</organism>
<gene>
    <name evidence="3" type="ORF">A5N68_24115</name>
</gene>
<feature type="domain" description="Condensation" evidence="2">
    <location>
        <begin position="2"/>
        <end position="445"/>
    </location>
</feature>
<dbReference type="InterPro" id="IPR023213">
    <property type="entry name" value="CAT-like_dom_sf"/>
</dbReference>
<comment type="caution">
    <text evidence="3">The sequence shown here is derived from an EMBL/GenBank/DDBJ whole genome shotgun (WGS) entry which is preliminary data.</text>
</comment>
<evidence type="ECO:0000313" key="3">
    <source>
        <dbReference type="EMBL" id="ORM17478.1"/>
    </source>
</evidence>
<dbReference type="PANTHER" id="PTHR45398:SF1">
    <property type="entry name" value="ENZYME, PUTATIVE (JCVI)-RELATED"/>
    <property type="match status" value="1"/>
</dbReference>
<protein>
    <submittedName>
        <fullName evidence="3">Uncharacterized protein</fullName>
    </submittedName>
</protein>
<accession>A0AAE5MGM4</accession>
<feature type="domain" description="AMP-dependent synthetase/ligase" evidence="1">
    <location>
        <begin position="476"/>
        <end position="554"/>
    </location>
</feature>
<dbReference type="SUPFAM" id="SSF56801">
    <property type="entry name" value="Acetyl-CoA synthetase-like"/>
    <property type="match status" value="1"/>
</dbReference>
<proteinExistence type="predicted"/>
<dbReference type="GO" id="GO:0008610">
    <property type="term" value="P:lipid biosynthetic process"/>
    <property type="evidence" value="ECO:0007669"/>
    <property type="project" value="UniProtKB-ARBA"/>
</dbReference>
<dbReference type="PANTHER" id="PTHR45398">
    <property type="match status" value="1"/>
</dbReference>
<dbReference type="InterPro" id="IPR000873">
    <property type="entry name" value="AMP-dep_synth/lig_dom"/>
</dbReference>
<dbReference type="GO" id="GO:0003824">
    <property type="term" value="F:catalytic activity"/>
    <property type="evidence" value="ECO:0007669"/>
    <property type="project" value="InterPro"/>
</dbReference>
<dbReference type="Pfam" id="PF00501">
    <property type="entry name" value="AMP-binding"/>
    <property type="match status" value="1"/>
</dbReference>
<dbReference type="Gene3D" id="3.30.559.30">
    <property type="entry name" value="Nonribosomal peptide synthetase, condensation domain"/>
    <property type="match status" value="1"/>
</dbReference>
<dbReference type="Gene3D" id="3.40.50.12780">
    <property type="entry name" value="N-terminal domain of ligase-like"/>
    <property type="match status" value="1"/>
</dbReference>
<dbReference type="Gene3D" id="3.30.559.10">
    <property type="entry name" value="Chloramphenicol acetyltransferase-like domain"/>
    <property type="match status" value="1"/>
</dbReference>
<dbReference type="InterPro" id="IPR042099">
    <property type="entry name" value="ANL_N_sf"/>
</dbReference>
<sequence length="745" mass="79291">MPLSLAQQRMWFLNRLEPESTSYNIPLAMQLTGSLDVDALHAALRDVLARHESLRTFYPEDADGPHQVIVPASDVEFDLTPISVDPADVYGRVSELVGEGFDVRSAVPLRAGLFRLDDTTHVFAFVVHHISADGVSMAPMARDLVTAYAARTQGEAPQWQPLPVQYADYALWQREVLGSADEPGTVAAGQLAHWVRALAGAPDQLDLPTDRPRPAVASMRGAETEFTLSAELHAALESLARAEGASLFMVAHSALAVLLARLSGTWDVTVGTPVAGRGEAALDDLVGMFVNTLALRTELTSSMRFTEVVARAKEADLSAFANADLPFERVVEAVSSDRSSARHPVFQTVLSFQNQEQATLALPGLTVSSVPDTDRAAKFDLQFTLIPTDSGTVEAILTYATDLFDEATVVTLGERFVRILEAVAADPHAVVGDIEIVTEAERALLPGFADSEPEEADASNTIVPATSTLPQVLSAVVEADPEAPAIADDGTEITYGELDERSSRLARVLIAEGVGPGTRVPVALARSVDAVIAAWAVLKSGAAVTPIDANDDAWESIDAALPAKLGITNSQNRAAAHDDVEWIVVDDVATRARIDEQSGRPVSYSERTRLLDAGDIAFAAVDGSFVLDHGRAVALAERDRSAYGITYESRTVCLEPATSVWGVIELVLASTAGAVTVVTAASDSNVTDVLADEWVTHAFLANARAEALDLEELEDLEVLVLTDGGRSVGGPDVRRVAADADSWSV</sequence>
<dbReference type="SUPFAM" id="SSF52777">
    <property type="entry name" value="CoA-dependent acyltransferases"/>
    <property type="match status" value="2"/>
</dbReference>
<dbReference type="EMBL" id="LWIC01000021">
    <property type="protein sequence ID" value="ORM17478.1"/>
    <property type="molecule type" value="Genomic_DNA"/>
</dbReference>
<dbReference type="Proteomes" id="UP000193518">
    <property type="component" value="Unassembled WGS sequence"/>
</dbReference>
<dbReference type="AlphaFoldDB" id="A0AAE5MGM4"/>
<dbReference type="CDD" id="cd19540">
    <property type="entry name" value="LCL_NRPS-like"/>
    <property type="match status" value="1"/>
</dbReference>
<dbReference type="InterPro" id="IPR001242">
    <property type="entry name" value="Condensation_dom"/>
</dbReference>
<reference evidence="3 4" key="1">
    <citation type="journal article" date="2016" name="Genome Biol. Evol.">
        <title>Pangenome and Phylogenomic Analysis of the Pathogenic Actinobacterium Rhodococcus equi.</title>
        <authorList>
            <person name="Anastasi E."/>
            <person name="MacArthur I."/>
            <person name="Scortti M."/>
            <person name="Alvarez S."/>
            <person name="Giguere S."/>
            <person name="Vazquez-Boland J.A."/>
        </authorList>
    </citation>
    <scope>NUCLEOTIDE SEQUENCE [LARGE SCALE GENOMIC DNA]</scope>
    <source>
        <strain evidence="3 4">PAM1271</strain>
    </source>
</reference>
<evidence type="ECO:0000313" key="4">
    <source>
        <dbReference type="Proteomes" id="UP000193518"/>
    </source>
</evidence>
<evidence type="ECO:0000259" key="2">
    <source>
        <dbReference type="Pfam" id="PF00668"/>
    </source>
</evidence>